<dbReference type="SUPFAM" id="SSF47226">
    <property type="entry name" value="Histidine-containing phosphotransfer domain, HPT domain"/>
    <property type="match status" value="1"/>
</dbReference>
<proteinExistence type="predicted"/>
<keyword evidence="1" id="KW-0597">Phosphoprotein</keyword>
<dbReference type="InterPro" id="IPR036641">
    <property type="entry name" value="HPT_dom_sf"/>
</dbReference>
<evidence type="ECO:0000256" key="1">
    <source>
        <dbReference type="PROSITE-ProRule" id="PRU00110"/>
    </source>
</evidence>
<evidence type="ECO:0000313" key="3">
    <source>
        <dbReference type="EMBL" id="KJE91691.1"/>
    </source>
</evidence>
<name>A0A0D2U9F2_CAPO3</name>
<gene>
    <name evidence="3" type="ORF">CAOG_002791</name>
</gene>
<reference evidence="4" key="1">
    <citation type="submission" date="2011-02" db="EMBL/GenBank/DDBJ databases">
        <title>The Genome Sequence of Capsaspora owczarzaki ATCC 30864.</title>
        <authorList>
            <person name="Russ C."/>
            <person name="Cuomo C."/>
            <person name="Burger G."/>
            <person name="Gray M.W."/>
            <person name="Holland P.W.H."/>
            <person name="King N."/>
            <person name="Lang F.B.F."/>
            <person name="Roger A.J."/>
            <person name="Ruiz-Trillo I."/>
            <person name="Young S.K."/>
            <person name="Zeng Q."/>
            <person name="Gargeya S."/>
            <person name="Alvarado L."/>
            <person name="Berlin A."/>
            <person name="Chapman S.B."/>
            <person name="Chen Z."/>
            <person name="Freedman E."/>
            <person name="Gellesch M."/>
            <person name="Goldberg J."/>
            <person name="Griggs A."/>
            <person name="Gujja S."/>
            <person name="Heilman E."/>
            <person name="Heiman D."/>
            <person name="Howarth C."/>
            <person name="Mehta T."/>
            <person name="Neiman D."/>
            <person name="Pearson M."/>
            <person name="Roberts A."/>
            <person name="Saif S."/>
            <person name="Shea T."/>
            <person name="Shenoy N."/>
            <person name="Sisk P."/>
            <person name="Stolte C."/>
            <person name="Sykes S."/>
            <person name="White J."/>
            <person name="Yandava C."/>
            <person name="Haas B."/>
            <person name="Nusbaum C."/>
            <person name="Birren B."/>
        </authorList>
    </citation>
    <scope>NUCLEOTIDE SEQUENCE</scope>
    <source>
        <strain evidence="4">ATCC 30864</strain>
    </source>
</reference>
<dbReference type="AlphaFoldDB" id="A0A0D2U9F2"/>
<accession>A0A0D2U9F2</accession>
<dbReference type="PROSITE" id="PS50894">
    <property type="entry name" value="HPT"/>
    <property type="match status" value="1"/>
</dbReference>
<evidence type="ECO:0000259" key="2">
    <source>
        <dbReference type="PROSITE" id="PS50894"/>
    </source>
</evidence>
<dbReference type="EMBL" id="KE346362">
    <property type="protein sequence ID" value="KJE91691.1"/>
    <property type="molecule type" value="Genomic_DNA"/>
</dbReference>
<feature type="domain" description="HPt" evidence="2">
    <location>
        <begin position="42"/>
        <end position="142"/>
    </location>
</feature>
<dbReference type="InterPro" id="IPR008207">
    <property type="entry name" value="Sig_transdc_His_kin_Hpt_dom"/>
</dbReference>
<dbReference type="Proteomes" id="UP000008743">
    <property type="component" value="Unassembled WGS sequence"/>
</dbReference>
<protein>
    <recommendedName>
        <fullName evidence="2">HPt domain-containing protein</fullName>
    </recommendedName>
</protein>
<dbReference type="InParanoid" id="A0A0D2U9F2"/>
<dbReference type="GO" id="GO:0000160">
    <property type="term" value="P:phosphorelay signal transduction system"/>
    <property type="evidence" value="ECO:0007669"/>
    <property type="project" value="InterPro"/>
</dbReference>
<evidence type="ECO:0000313" key="4">
    <source>
        <dbReference type="Proteomes" id="UP000008743"/>
    </source>
</evidence>
<dbReference type="RefSeq" id="XP_004349544.1">
    <property type="nucleotide sequence ID" value="XM_004349494.2"/>
</dbReference>
<dbReference type="Gene3D" id="1.20.120.160">
    <property type="entry name" value="HPT domain"/>
    <property type="match status" value="1"/>
</dbReference>
<sequence length="151" mass="17381">MEYQEQQPPPPQYVSEVNLAALLPEAVVDLPTFLKLRMDPSDNTFLLETSYELLSKAPERLSLFRQGLATGDYIALKHLAHREKGSASTLGFNRLANAMLRFEYASYLVIYQFIQPDAQQFSTLYYTIEREYSVLRDYLQKLFASQAHPAH</sequence>
<organism evidence="3 4">
    <name type="scientific">Capsaspora owczarzaki (strain ATCC 30864)</name>
    <dbReference type="NCBI Taxonomy" id="595528"/>
    <lineage>
        <taxon>Eukaryota</taxon>
        <taxon>Filasterea</taxon>
        <taxon>Capsaspora</taxon>
    </lineage>
</organism>
<feature type="modified residue" description="Phosphohistidine" evidence="1">
    <location>
        <position position="81"/>
    </location>
</feature>
<keyword evidence="4" id="KW-1185">Reference proteome</keyword>
<dbReference type="Pfam" id="PF01627">
    <property type="entry name" value="Hpt"/>
    <property type="match status" value="1"/>
</dbReference>